<dbReference type="PANTHER" id="PTHR12526:SF630">
    <property type="entry name" value="GLYCOSYLTRANSFERASE"/>
    <property type="match status" value="1"/>
</dbReference>
<evidence type="ECO:0000313" key="3">
    <source>
        <dbReference type="EMBL" id="TKV67630.1"/>
    </source>
</evidence>
<dbReference type="GO" id="GO:0016757">
    <property type="term" value="F:glycosyltransferase activity"/>
    <property type="evidence" value="ECO:0007669"/>
    <property type="project" value="InterPro"/>
</dbReference>
<dbReference type="PANTHER" id="PTHR12526">
    <property type="entry name" value="GLYCOSYLTRANSFERASE"/>
    <property type="match status" value="1"/>
</dbReference>
<dbReference type="InterPro" id="IPR028098">
    <property type="entry name" value="Glyco_trans_4-like_N"/>
</dbReference>
<evidence type="ECO:0000313" key="4">
    <source>
        <dbReference type="Proteomes" id="UP000308488"/>
    </source>
</evidence>
<accession>A0A4U6R261</accession>
<dbReference type="Pfam" id="PF13579">
    <property type="entry name" value="Glyco_trans_4_4"/>
    <property type="match status" value="1"/>
</dbReference>
<dbReference type="InterPro" id="IPR001296">
    <property type="entry name" value="Glyco_trans_1"/>
</dbReference>
<evidence type="ECO:0000259" key="1">
    <source>
        <dbReference type="Pfam" id="PF00534"/>
    </source>
</evidence>
<reference evidence="3 4" key="1">
    <citation type="submission" date="2019-05" db="EMBL/GenBank/DDBJ databases">
        <title>Marinobacter panjinensis sp. nov., a moderately halophilic bacterium isolated from sea tidal flat environment.</title>
        <authorList>
            <person name="Yang W."/>
            <person name="An M."/>
            <person name="He W."/>
            <person name="Luo X."/>
            <person name="Zhu L."/>
            <person name="Chen G."/>
            <person name="Zhang Y."/>
            <person name="Wang Y."/>
        </authorList>
    </citation>
    <scope>NUCLEOTIDE SEQUENCE [LARGE SCALE GENOMIC DNA]</scope>
    <source>
        <strain evidence="3 4">PJ-16</strain>
    </source>
</reference>
<sequence>MKLVYVITRSDVMGGASVHLLDLAKGMKDLGHTVVVLIGGQGIVVDRARQLGIDCRSLKFLVREISPCADIRGYFELLRALADLKPDLVHLHSAKAGILGRLVAKRLSVPAVYTAHGWPFTEGVSEAKRKLYAVVERAMANISDRIITVSEYDRNIAIQEKVASYDQMVVVHNGMPDVPQALRATHQDQRAKLVMVARFEEPKDQRAVIESLATIKCLDWSMDFIGDGPTLESAKSLVESLGLSKRVLFLGERDDVPECLSRSDALILVSRWEGLPLTILEAMRAGLPVVASDVGGVSEAVTDGVTGYLVPRNGRAELIESLRKIISEPEARVRMGEAGHLEFEREFTFEAMLHRTESVYLQALAVESKT</sequence>
<dbReference type="Pfam" id="PF00534">
    <property type="entry name" value="Glycos_transf_1"/>
    <property type="match status" value="1"/>
</dbReference>
<dbReference type="EMBL" id="SZYH01000001">
    <property type="protein sequence ID" value="TKV67630.1"/>
    <property type="molecule type" value="Genomic_DNA"/>
</dbReference>
<name>A0A4U6R261_9GAMM</name>
<dbReference type="Proteomes" id="UP000308488">
    <property type="component" value="Unassembled WGS sequence"/>
</dbReference>
<proteinExistence type="predicted"/>
<dbReference type="Gene3D" id="3.40.50.2000">
    <property type="entry name" value="Glycogen Phosphorylase B"/>
    <property type="match status" value="2"/>
</dbReference>
<evidence type="ECO:0000259" key="2">
    <source>
        <dbReference type="Pfam" id="PF13579"/>
    </source>
</evidence>
<protein>
    <submittedName>
        <fullName evidence="3">Glycosyltransferase family 4 protein</fullName>
    </submittedName>
</protein>
<dbReference type="AlphaFoldDB" id="A0A4U6R261"/>
<organism evidence="3 4">
    <name type="scientific">Marinobacter panjinensis</name>
    <dbReference type="NCBI Taxonomy" id="2576384"/>
    <lineage>
        <taxon>Bacteria</taxon>
        <taxon>Pseudomonadati</taxon>
        <taxon>Pseudomonadota</taxon>
        <taxon>Gammaproteobacteria</taxon>
        <taxon>Pseudomonadales</taxon>
        <taxon>Marinobacteraceae</taxon>
        <taxon>Marinobacter</taxon>
    </lineage>
</organism>
<gene>
    <name evidence="3" type="ORF">FDP08_05790</name>
</gene>
<feature type="domain" description="Glycosyltransferase subfamily 4-like N-terminal" evidence="2">
    <location>
        <begin position="14"/>
        <end position="174"/>
    </location>
</feature>
<dbReference type="CDD" id="cd03808">
    <property type="entry name" value="GT4_CapM-like"/>
    <property type="match status" value="1"/>
</dbReference>
<dbReference type="GO" id="GO:1901135">
    <property type="term" value="P:carbohydrate derivative metabolic process"/>
    <property type="evidence" value="ECO:0007669"/>
    <property type="project" value="UniProtKB-ARBA"/>
</dbReference>
<feature type="domain" description="Glycosyl transferase family 1" evidence="1">
    <location>
        <begin position="186"/>
        <end position="339"/>
    </location>
</feature>
<dbReference type="OrthoDB" id="9768937at2"/>
<dbReference type="RefSeq" id="WP_137435044.1">
    <property type="nucleotide sequence ID" value="NZ_JANRHC010000001.1"/>
</dbReference>
<comment type="caution">
    <text evidence="3">The sequence shown here is derived from an EMBL/GenBank/DDBJ whole genome shotgun (WGS) entry which is preliminary data.</text>
</comment>
<dbReference type="SUPFAM" id="SSF53756">
    <property type="entry name" value="UDP-Glycosyltransferase/glycogen phosphorylase"/>
    <property type="match status" value="1"/>
</dbReference>
<keyword evidence="4" id="KW-1185">Reference proteome</keyword>
<keyword evidence="3" id="KW-0808">Transferase</keyword>